<dbReference type="InterPro" id="IPR029055">
    <property type="entry name" value="Ntn_hydrolases_N"/>
</dbReference>
<feature type="signal peptide" evidence="5">
    <location>
        <begin position="1"/>
        <end position="28"/>
    </location>
</feature>
<keyword evidence="4" id="KW-0865">Zymogen</keyword>
<sequence length="827" mass="89319">MLSPLFKRTPLAAATLLTLLTAAGTASAKNAAFDATVYRTSGGIPHIIADDWGSIGYGTGFAAAEDHFCKQSKNALKFRGELAANFGPGEQNANISSDFFYKLLAAEGIYDEKVDKEFDRLFAGYAAGFNRYLRDTGIDNIKDPACGGAAWVQPLTADDVRRFHLTPAFLPNFSPLLLAAKPPAAKAAATPGTTAATINTTVAMTDRDLSAYAASFYNPSDKGSNGVAIGKDASKDGASSLLFANPHLEWKNFDFRMYAMHQIIPGVSNMLGANQAQRAHVGFGTNGDVAWTNTVSTSQAYMFYKLDLVPGNPMAYSFDGKEQAIEAVTVSANVLAGEGRLIEQQHTFYKANNGYMVGGKFPWMEGFGVSLRIANEGARGFQGGAMAMAQASTVNELKQAINTYQSTPGINTIAVDNQGQAMYGDLGPIVNYTDQQLKDCVFKPPMFQGNSSKCAWNTDDDSAVPGLMGASKQAAIIRNDYATNSNDSYWLANPNVPFNGIPAVQGNSKSERTLRTRSGLTMVQQRIDGNDGLVGKGFDLDNLVERMLSNQHYAGQILRDDVVTLCRKNPAVSVDGNKVDLTQACQVLSQWSLTADIDSRGSHLFREFLRAANGGEFTRWLPKQFNYTVAFDLNDPVNTPRGLDTNNNPEVLQALAKAVLVLQEVNIPADAVLGDIQYITRNGEKIPMPAGEEFEGVFNKMAYDPISKQGYPDVTGSSASWVMATQLTADNVKVKGVVSYSQSSDPTSPHYSDLSKLFSAGEMVDIPFTVAEVKAAALSTTVLKEGVDQCLSGGYKDFVAPSFRNKNRCIRYFKDIDNKQFAGFSAK</sequence>
<evidence type="ECO:0000256" key="5">
    <source>
        <dbReference type="SAM" id="SignalP"/>
    </source>
</evidence>
<accession>A0ABM9AE08</accession>
<feature type="chain" id="PRO_5045586815" evidence="5">
    <location>
        <begin position="29"/>
        <end position="827"/>
    </location>
</feature>
<dbReference type="Gene3D" id="1.10.439.10">
    <property type="entry name" value="Penicillin Amidohydrolase, domain 1"/>
    <property type="match status" value="1"/>
</dbReference>
<dbReference type="SUPFAM" id="SSF56235">
    <property type="entry name" value="N-terminal nucleophile aminohydrolases (Ntn hydrolases)"/>
    <property type="match status" value="1"/>
</dbReference>
<comment type="caution">
    <text evidence="6">The sequence shown here is derived from an EMBL/GenBank/DDBJ whole genome shotgun (WGS) entry which is preliminary data.</text>
</comment>
<dbReference type="EMBL" id="CAKLPX010000001">
    <property type="protein sequence ID" value="CAH0991286.1"/>
    <property type="molecule type" value="Genomic_DNA"/>
</dbReference>
<evidence type="ECO:0000256" key="2">
    <source>
        <dbReference type="ARBA" id="ARBA00022729"/>
    </source>
</evidence>
<reference evidence="6" key="1">
    <citation type="submission" date="2021-12" db="EMBL/GenBank/DDBJ databases">
        <authorList>
            <person name="Rodrigo-Torres L."/>
            <person name="Arahal R. D."/>
            <person name="Lucena T."/>
        </authorList>
    </citation>
    <scope>NUCLEOTIDE SEQUENCE</scope>
    <source>
        <strain evidence="6">CECT 8267</strain>
    </source>
</reference>
<keyword evidence="3 6" id="KW-0378">Hydrolase</keyword>
<dbReference type="EC" id="3.5.1.-" evidence="6"/>
<protein>
    <submittedName>
        <fullName evidence="6">Aculeacin-A acylase</fullName>
        <ecNumber evidence="6">3.5.1.-</ecNumber>
    </submittedName>
</protein>
<dbReference type="Pfam" id="PF01804">
    <property type="entry name" value="Penicil_amidase"/>
    <property type="match status" value="1"/>
</dbReference>
<dbReference type="Gene3D" id="2.30.120.10">
    <property type="match status" value="1"/>
</dbReference>
<dbReference type="InterPro" id="IPR043146">
    <property type="entry name" value="Penicillin_amidase_N_B-knob"/>
</dbReference>
<dbReference type="InterPro" id="IPR002692">
    <property type="entry name" value="S45"/>
</dbReference>
<keyword evidence="7" id="KW-1185">Reference proteome</keyword>
<evidence type="ECO:0000256" key="4">
    <source>
        <dbReference type="ARBA" id="ARBA00023145"/>
    </source>
</evidence>
<dbReference type="RefSeq" id="WP_237443941.1">
    <property type="nucleotide sequence ID" value="NZ_CAKLPX010000001.1"/>
</dbReference>
<dbReference type="InterPro" id="IPR023343">
    <property type="entry name" value="Penicillin_amidase_dom1"/>
</dbReference>
<dbReference type="PANTHER" id="PTHR34218:SF3">
    <property type="entry name" value="ACYL-HOMOSERINE LACTONE ACYLASE PVDQ"/>
    <property type="match status" value="1"/>
</dbReference>
<dbReference type="PANTHER" id="PTHR34218">
    <property type="entry name" value="PEPTIDASE S45 PENICILLIN AMIDASE"/>
    <property type="match status" value="1"/>
</dbReference>
<proteinExistence type="inferred from homology"/>
<dbReference type="Proteomes" id="UP000838100">
    <property type="component" value="Unassembled WGS sequence"/>
</dbReference>
<keyword evidence="2 5" id="KW-0732">Signal</keyword>
<evidence type="ECO:0000256" key="1">
    <source>
        <dbReference type="ARBA" id="ARBA00006586"/>
    </source>
</evidence>
<evidence type="ECO:0000313" key="6">
    <source>
        <dbReference type="EMBL" id="CAH0991286.1"/>
    </source>
</evidence>
<evidence type="ECO:0000313" key="7">
    <source>
        <dbReference type="Proteomes" id="UP000838100"/>
    </source>
</evidence>
<dbReference type="GO" id="GO:0016787">
    <property type="term" value="F:hydrolase activity"/>
    <property type="evidence" value="ECO:0007669"/>
    <property type="project" value="UniProtKB-KW"/>
</dbReference>
<name>A0ABM9AE08_9GAMM</name>
<evidence type="ECO:0000256" key="3">
    <source>
        <dbReference type="ARBA" id="ARBA00022801"/>
    </source>
</evidence>
<dbReference type="Gene3D" id="1.10.1400.10">
    <property type="match status" value="1"/>
</dbReference>
<dbReference type="Gene3D" id="3.60.20.10">
    <property type="entry name" value="Glutamine Phosphoribosylpyrophosphate, subunit 1, domain 1"/>
    <property type="match status" value="1"/>
</dbReference>
<comment type="similarity">
    <text evidence="1">Belongs to the peptidase S45 family.</text>
</comment>
<gene>
    <name evidence="6" type="primary">aac_3</name>
    <name evidence="6" type="ORF">SIN8267_01388</name>
</gene>
<organism evidence="6 7">
    <name type="scientific">Sinobacterium norvegicum</name>
    <dbReference type="NCBI Taxonomy" id="1641715"/>
    <lineage>
        <taxon>Bacteria</taxon>
        <taxon>Pseudomonadati</taxon>
        <taxon>Pseudomonadota</taxon>
        <taxon>Gammaproteobacteria</taxon>
        <taxon>Cellvibrionales</taxon>
        <taxon>Spongiibacteraceae</taxon>
        <taxon>Sinobacterium</taxon>
    </lineage>
</organism>
<dbReference type="InterPro" id="IPR043147">
    <property type="entry name" value="Penicillin_amidase_A-knob"/>
</dbReference>